<evidence type="ECO:0000256" key="9">
    <source>
        <dbReference type="ARBA" id="ARBA00059463"/>
    </source>
</evidence>
<evidence type="ECO:0000256" key="1">
    <source>
        <dbReference type="ARBA" id="ARBA00004123"/>
    </source>
</evidence>
<dbReference type="InterPro" id="IPR004827">
    <property type="entry name" value="bZIP"/>
</dbReference>
<evidence type="ECO:0000256" key="6">
    <source>
        <dbReference type="ARBA" id="ARBA00023125"/>
    </source>
</evidence>
<dbReference type="PROSITE" id="PS00036">
    <property type="entry name" value="BZIP_BASIC"/>
    <property type="match status" value="1"/>
</dbReference>
<evidence type="ECO:0000256" key="3">
    <source>
        <dbReference type="ARBA" id="ARBA00011195"/>
    </source>
</evidence>
<dbReference type="GO" id="GO:0045893">
    <property type="term" value="P:positive regulation of DNA-templated transcription"/>
    <property type="evidence" value="ECO:0007669"/>
    <property type="project" value="UniProtKB-ARBA"/>
</dbReference>
<evidence type="ECO:0000256" key="4">
    <source>
        <dbReference type="ARBA" id="ARBA00023015"/>
    </source>
</evidence>
<dbReference type="STRING" id="15368.A0A0Q3HP32"/>
<sequence>MELYPGYLEDRFSFHKHRGGGGGGGAPGGGRYMPTVAESSSSMGAIYERRHQHHPLHGAWAGYMPSPLSGPPGVHEAAAAAVRAMDLTDPKFEPPSQPLEQQEQEEEEDHHALALPLPESPDSSDHDPARPRDKIRKTRRLAQNREAARKSRLRKKAYIQNLETSRMKLARMEQELAMARQQHVLCFGRAGTSTSSPVGRLPLPPSFNPGVAAFEIEYARWVEEQGRQTAELRAALQLLQPDPTRLRLLAEAALAHYDRLFEAKSAAARRDVFFVMSGAWRSPAERFFLWISGFRPSDLLAVLSPHLQTELHDADHSPALAPALTEAQAEEVARLRRTSRQAEDALFHGLVTLRQALAESLLAPAMAATAETQQEVSFDSGYGGGDGGEMGGAMGRLEELAGFVEQADHLRQQTLRNMYRILTPTQAARGLLALGEYFHRLRSLSELWVKRPREPA</sequence>
<dbReference type="EnsemblPlants" id="KQJ95170">
    <property type="protein sequence ID" value="KQJ95170"/>
    <property type="gene ID" value="BRADI_3g15590v3"/>
</dbReference>
<name>A0A0Q3HP32_BRADI</name>
<evidence type="ECO:0000256" key="5">
    <source>
        <dbReference type="ARBA" id="ARBA00023054"/>
    </source>
</evidence>
<dbReference type="EMBL" id="CM000882">
    <property type="protein sequence ID" value="KQJ95170.1"/>
    <property type="molecule type" value="Genomic_DNA"/>
</dbReference>
<evidence type="ECO:0000313" key="15">
    <source>
        <dbReference type="EnsemblPlants" id="KQJ95170"/>
    </source>
</evidence>
<dbReference type="GO" id="GO:0003700">
    <property type="term" value="F:DNA-binding transcription factor activity"/>
    <property type="evidence" value="ECO:0007669"/>
    <property type="project" value="InterPro"/>
</dbReference>
<comment type="subunit">
    <text evidence="3">Binds DNA as a dimer.</text>
</comment>
<dbReference type="GO" id="GO:0005634">
    <property type="term" value="C:nucleus"/>
    <property type="evidence" value="ECO:0007669"/>
    <property type="project" value="UniProtKB-SubCell"/>
</dbReference>
<reference evidence="14 15" key="1">
    <citation type="journal article" date="2010" name="Nature">
        <title>Genome sequencing and analysis of the model grass Brachypodium distachyon.</title>
        <authorList>
            <consortium name="International Brachypodium Initiative"/>
        </authorList>
    </citation>
    <scope>NUCLEOTIDE SEQUENCE [LARGE SCALE GENOMIC DNA]</scope>
    <source>
        <strain evidence="14">Bd21</strain>
        <strain evidence="15">cv. Bd21</strain>
    </source>
</reference>
<protein>
    <recommendedName>
        <fullName evidence="17">DOG1 domain-containing protein</fullName>
    </recommendedName>
</protein>
<evidence type="ECO:0000256" key="7">
    <source>
        <dbReference type="ARBA" id="ARBA00023163"/>
    </source>
</evidence>
<dbReference type="GO" id="GO:0043565">
    <property type="term" value="F:sequence-specific DNA binding"/>
    <property type="evidence" value="ECO:0007669"/>
    <property type="project" value="InterPro"/>
</dbReference>
<dbReference type="Pfam" id="PF00170">
    <property type="entry name" value="bZIP_1"/>
    <property type="match status" value="1"/>
</dbReference>
<dbReference type="PANTHER" id="PTHR45693:SF31">
    <property type="entry name" value="TRANSCRIPTION FACTOR TGAL10"/>
    <property type="match status" value="1"/>
</dbReference>
<dbReference type="PROSITE" id="PS51806">
    <property type="entry name" value="DOG1"/>
    <property type="match status" value="1"/>
</dbReference>
<reference evidence="15" key="3">
    <citation type="submission" date="2018-08" db="UniProtKB">
        <authorList>
            <consortium name="EnsemblPlants"/>
        </authorList>
    </citation>
    <scope>IDENTIFICATION</scope>
    <source>
        <strain evidence="15">cv. Bd21</strain>
    </source>
</reference>
<feature type="region of interest" description="Disordered" evidence="11">
    <location>
        <begin position="89"/>
        <end position="153"/>
    </location>
</feature>
<feature type="domain" description="BZIP" evidence="12">
    <location>
        <begin position="134"/>
        <end position="176"/>
    </location>
</feature>
<evidence type="ECO:0000313" key="16">
    <source>
        <dbReference type="Proteomes" id="UP000008810"/>
    </source>
</evidence>
<dbReference type="PROSITE" id="PS50217">
    <property type="entry name" value="BZIP"/>
    <property type="match status" value="1"/>
</dbReference>
<keyword evidence="7" id="KW-0804">Transcription</keyword>
<dbReference type="InterPro" id="IPR046347">
    <property type="entry name" value="bZIP_sf"/>
</dbReference>
<organism evidence="14">
    <name type="scientific">Brachypodium distachyon</name>
    <name type="common">Purple false brome</name>
    <name type="synonym">Trachynia distachya</name>
    <dbReference type="NCBI Taxonomy" id="15368"/>
    <lineage>
        <taxon>Eukaryota</taxon>
        <taxon>Viridiplantae</taxon>
        <taxon>Streptophyta</taxon>
        <taxon>Embryophyta</taxon>
        <taxon>Tracheophyta</taxon>
        <taxon>Spermatophyta</taxon>
        <taxon>Magnoliopsida</taxon>
        <taxon>Liliopsida</taxon>
        <taxon>Poales</taxon>
        <taxon>Poaceae</taxon>
        <taxon>BOP clade</taxon>
        <taxon>Pooideae</taxon>
        <taxon>Stipodae</taxon>
        <taxon>Brachypodieae</taxon>
        <taxon>Brachypodium</taxon>
    </lineage>
</organism>
<gene>
    <name evidence="15" type="primary">LOC100831857</name>
    <name evidence="14" type="ORF">BRADI_3g15590v3</name>
</gene>
<dbReference type="Proteomes" id="UP000008810">
    <property type="component" value="Chromosome 3"/>
</dbReference>
<evidence type="ECO:0000256" key="2">
    <source>
        <dbReference type="ARBA" id="ARBA00007163"/>
    </source>
</evidence>
<dbReference type="SMART" id="SM00338">
    <property type="entry name" value="BRLZ"/>
    <property type="match status" value="1"/>
</dbReference>
<dbReference type="InterPro" id="IPR025422">
    <property type="entry name" value="TGA_domain"/>
</dbReference>
<feature type="coiled-coil region" evidence="10">
    <location>
        <begin position="155"/>
        <end position="182"/>
    </location>
</feature>
<keyword evidence="6" id="KW-0238">DNA-binding</keyword>
<evidence type="ECO:0008006" key="17">
    <source>
        <dbReference type="Google" id="ProtNLM"/>
    </source>
</evidence>
<dbReference type="GeneID" id="100831857"/>
<dbReference type="AlphaFoldDB" id="A0A0Q3HP32"/>
<keyword evidence="4" id="KW-0805">Transcription regulation</keyword>
<accession>A0A0Q3HP32</accession>
<dbReference type="GO" id="GO:0006351">
    <property type="term" value="P:DNA-templated transcription"/>
    <property type="evidence" value="ECO:0007669"/>
    <property type="project" value="InterPro"/>
</dbReference>
<comment type="subcellular location">
    <subcellularLocation>
        <location evidence="1">Nucleus</location>
    </subcellularLocation>
</comment>
<comment type="similarity">
    <text evidence="2">Belongs to the bZIP family.</text>
</comment>
<evidence type="ECO:0000259" key="13">
    <source>
        <dbReference type="PROSITE" id="PS51806"/>
    </source>
</evidence>
<keyword evidence="8" id="KW-0539">Nucleus</keyword>
<comment type="function">
    <text evidence="9">Transcriptional activator that binds specifically to the DNA sequence 5'-TGACG-3'. Recognizes ocs elements like the as-1 motif of the cauliflower mosaic virus 35S promoter. Binding to the as-1-like cis elements mediate auxin- and salicylic acid-inducible transcription. Binds to the hexamer motif 5'-ACGTCA-3' of histone gene promoters.</text>
</comment>
<reference evidence="14" key="2">
    <citation type="submission" date="2017-06" db="EMBL/GenBank/DDBJ databases">
        <title>WGS assembly of Brachypodium distachyon.</title>
        <authorList>
            <consortium name="The International Brachypodium Initiative"/>
            <person name="Lucas S."/>
            <person name="Harmon-Smith M."/>
            <person name="Lail K."/>
            <person name="Tice H."/>
            <person name="Grimwood J."/>
            <person name="Bruce D."/>
            <person name="Barry K."/>
            <person name="Shu S."/>
            <person name="Lindquist E."/>
            <person name="Wang M."/>
            <person name="Pitluck S."/>
            <person name="Vogel J.P."/>
            <person name="Garvin D.F."/>
            <person name="Mockler T.C."/>
            <person name="Schmutz J."/>
            <person name="Rokhsar D."/>
            <person name="Bevan M.W."/>
        </authorList>
    </citation>
    <scope>NUCLEOTIDE SEQUENCE</scope>
    <source>
        <strain evidence="14">Bd21</strain>
    </source>
</reference>
<feature type="compositionally biased region" description="Basic residues" evidence="11">
    <location>
        <begin position="133"/>
        <end position="142"/>
    </location>
</feature>
<feature type="domain" description="DOG1" evidence="13">
    <location>
        <begin position="211"/>
        <end position="451"/>
    </location>
</feature>
<dbReference type="OrthoDB" id="2015618at2759"/>
<dbReference type="Pfam" id="PF14144">
    <property type="entry name" value="DOG1"/>
    <property type="match status" value="1"/>
</dbReference>
<keyword evidence="5 10" id="KW-0175">Coiled coil</keyword>
<dbReference type="SUPFAM" id="SSF57959">
    <property type="entry name" value="Leucine zipper domain"/>
    <property type="match status" value="1"/>
</dbReference>
<dbReference type="RefSeq" id="XP_024317982.1">
    <property type="nucleotide sequence ID" value="XM_024462214.1"/>
</dbReference>
<dbReference type="Gramene" id="KQJ95170">
    <property type="protein sequence ID" value="KQJ95170"/>
    <property type="gene ID" value="BRADI_3g15590v3"/>
</dbReference>
<evidence type="ECO:0000313" key="14">
    <source>
        <dbReference type="EMBL" id="KQJ95170.1"/>
    </source>
</evidence>
<evidence type="ECO:0000259" key="12">
    <source>
        <dbReference type="PROSITE" id="PS50217"/>
    </source>
</evidence>
<dbReference type="Gene3D" id="1.20.5.170">
    <property type="match status" value="1"/>
</dbReference>
<evidence type="ECO:0000256" key="11">
    <source>
        <dbReference type="SAM" id="MobiDB-lite"/>
    </source>
</evidence>
<dbReference type="ExpressionAtlas" id="A0A0Q3HP32">
    <property type="expression patterns" value="baseline and differential"/>
</dbReference>
<evidence type="ECO:0000256" key="8">
    <source>
        <dbReference type="ARBA" id="ARBA00023242"/>
    </source>
</evidence>
<proteinExistence type="inferred from homology"/>
<keyword evidence="16" id="KW-1185">Reference proteome</keyword>
<dbReference type="PANTHER" id="PTHR45693">
    <property type="entry name" value="TRANSCRIPTION FACTOR TGA9"/>
    <property type="match status" value="1"/>
</dbReference>
<evidence type="ECO:0000256" key="10">
    <source>
        <dbReference type="SAM" id="Coils"/>
    </source>
</evidence>
<dbReference type="FunFam" id="1.20.5.170:FF:000019">
    <property type="entry name" value="BZIP family transcription factor"/>
    <property type="match status" value="1"/>
</dbReference>
<feature type="compositionally biased region" description="Basic and acidic residues" evidence="11">
    <location>
        <begin position="123"/>
        <end position="132"/>
    </location>
</feature>